<evidence type="ECO:0000313" key="2">
    <source>
        <dbReference type="EMBL" id="RKD16113.1"/>
    </source>
</evidence>
<gene>
    <name evidence="2" type="ORF">BCY91_04280</name>
</gene>
<dbReference type="EMBL" id="MBTA01000023">
    <property type="protein sequence ID" value="RKD16113.1"/>
    <property type="molecule type" value="Genomic_DNA"/>
</dbReference>
<dbReference type="RefSeq" id="WP_120181609.1">
    <property type="nucleotide sequence ID" value="NZ_MBTA01000023.1"/>
</dbReference>
<dbReference type="OrthoDB" id="1121797at2"/>
<keyword evidence="3" id="KW-1185">Reference proteome</keyword>
<name>A0A419S5N0_9SPHI</name>
<feature type="transmembrane region" description="Helical" evidence="1">
    <location>
        <begin position="130"/>
        <end position="152"/>
    </location>
</feature>
<keyword evidence="1" id="KW-1133">Transmembrane helix</keyword>
<sequence>MQEEIKAQEETQANTELTINKKIKNLLTEIARWAKFVGVAGFCATGFLLIFSVVIVFFGEALSQQLSAEGQTGVILNQASGLAYMIVAVLYYFVSKRIYDFAVFLQQAVAYNDQESLDYSLDRLRAFFKFIANVIIVVIFFYLIVFVSSLFMGK</sequence>
<accession>A0A419S5N0</accession>
<dbReference type="Proteomes" id="UP000283433">
    <property type="component" value="Unassembled WGS sequence"/>
</dbReference>
<evidence type="ECO:0000313" key="3">
    <source>
        <dbReference type="Proteomes" id="UP000283433"/>
    </source>
</evidence>
<feature type="transmembrane region" description="Helical" evidence="1">
    <location>
        <begin position="36"/>
        <end position="62"/>
    </location>
</feature>
<evidence type="ECO:0000256" key="1">
    <source>
        <dbReference type="SAM" id="Phobius"/>
    </source>
</evidence>
<comment type="caution">
    <text evidence="2">The sequence shown here is derived from an EMBL/GenBank/DDBJ whole genome shotgun (WGS) entry which is preliminary data.</text>
</comment>
<keyword evidence="1" id="KW-0812">Transmembrane</keyword>
<proteinExistence type="predicted"/>
<feature type="transmembrane region" description="Helical" evidence="1">
    <location>
        <begin position="74"/>
        <end position="94"/>
    </location>
</feature>
<organism evidence="2 3">
    <name type="scientific">Pelobium manganitolerans</name>
    <dbReference type="NCBI Taxonomy" id="1842495"/>
    <lineage>
        <taxon>Bacteria</taxon>
        <taxon>Pseudomonadati</taxon>
        <taxon>Bacteroidota</taxon>
        <taxon>Sphingobacteriia</taxon>
        <taxon>Sphingobacteriales</taxon>
        <taxon>Sphingobacteriaceae</taxon>
        <taxon>Pelobium</taxon>
    </lineage>
</organism>
<protein>
    <submittedName>
        <fullName evidence="2">Uncharacterized protein</fullName>
    </submittedName>
</protein>
<keyword evidence="1" id="KW-0472">Membrane</keyword>
<reference evidence="2 3" key="1">
    <citation type="submission" date="2016-07" db="EMBL/GenBank/DDBJ databases">
        <title>Genome of Pelobium manganitolerans.</title>
        <authorList>
            <person name="Wu S."/>
            <person name="Wang G."/>
        </authorList>
    </citation>
    <scope>NUCLEOTIDE SEQUENCE [LARGE SCALE GENOMIC DNA]</scope>
    <source>
        <strain evidence="2 3">YS-25</strain>
    </source>
</reference>
<dbReference type="AlphaFoldDB" id="A0A419S5N0"/>